<dbReference type="InterPro" id="IPR009836">
    <property type="entry name" value="GRDP-like"/>
</dbReference>
<organism evidence="1 2">
    <name type="scientific">Chlamydomonas incerta</name>
    <dbReference type="NCBI Taxonomy" id="51695"/>
    <lineage>
        <taxon>Eukaryota</taxon>
        <taxon>Viridiplantae</taxon>
        <taxon>Chlorophyta</taxon>
        <taxon>core chlorophytes</taxon>
        <taxon>Chlorophyceae</taxon>
        <taxon>CS clade</taxon>
        <taxon>Chlamydomonadales</taxon>
        <taxon>Chlamydomonadaceae</taxon>
        <taxon>Chlamydomonas</taxon>
    </lineage>
</organism>
<dbReference type="Pfam" id="PF07173">
    <property type="entry name" value="GRDP-like"/>
    <property type="match status" value="1"/>
</dbReference>
<accession>A0A835SRZ4</accession>
<dbReference type="AlphaFoldDB" id="A0A835SRZ4"/>
<dbReference type="OrthoDB" id="2684236at2759"/>
<dbReference type="EMBL" id="JAEHOC010000022">
    <property type="protein sequence ID" value="KAG2432247.1"/>
    <property type="molecule type" value="Genomic_DNA"/>
</dbReference>
<evidence type="ECO:0000313" key="1">
    <source>
        <dbReference type="EMBL" id="KAG2432247.1"/>
    </source>
</evidence>
<dbReference type="PANTHER" id="PTHR34365:SF7">
    <property type="entry name" value="GLYCINE-RICH DOMAIN-CONTAINING PROTEIN 1"/>
    <property type="match status" value="1"/>
</dbReference>
<dbReference type="Proteomes" id="UP000650467">
    <property type="component" value="Unassembled WGS sequence"/>
</dbReference>
<evidence type="ECO:0000313" key="2">
    <source>
        <dbReference type="Proteomes" id="UP000650467"/>
    </source>
</evidence>
<proteinExistence type="predicted"/>
<comment type="caution">
    <text evidence="1">The sequence shown here is derived from an EMBL/GenBank/DDBJ whole genome shotgun (WGS) entry which is preliminary data.</text>
</comment>
<dbReference type="PANTHER" id="PTHR34365">
    <property type="entry name" value="ENOLASE (DUF1399)"/>
    <property type="match status" value="1"/>
</dbReference>
<protein>
    <submittedName>
        <fullName evidence="1">Uncharacterized protein</fullName>
    </submittedName>
</protein>
<name>A0A835SRZ4_CHLIN</name>
<gene>
    <name evidence="1" type="ORF">HXX76_009165</name>
</gene>
<sequence length="602" mass="63626">MASPAEDLAWFPVDSIADFLRLLHAADTFPRGGLYSGYYAIQAALRYERYWAEVLKTQPLGKGGAAILPPLDVAYAWLVHRQDPAGYKAAMTALGVEKRHPASSDQAFGFSVDRQDRAAWKAVAGAHEQWPPPAPGSTCDVDREVLARGMPHYASGLANSMGHFSRLLHTWLRPHFLDSAFLKRAWGRYNKFLRLHAAHPQEVLVPAADVALLWHTHLGLSDKYEEMCGRVFCELQETQPPALWRPDYLTLSPEQLSAAYGKTAALYTAACGEPYADPDTAWIGPEVPYPLAAPGSPVAAFLSSLDDNPKASEQAPAIARAAAKLGEGQPWVSAAVPRAGAHALYVAWLASRHAEHYYDGATCGRCCMTSNASVHAKALSTGVAAVVSCAYFLDLPATSKHPYLKAIHLRHGGLWQPSGAPANGAALPPPGFSPTDPERLLGPSQQHLLAGVGQLLGAAAPAPTVGGVAGARGGVAPLWSILGAKGGVERAQTYYKSARTVAATTNVGYMQRSYQHRRHNARDDGVYYYGTTDYYAANTLYYAYGADAYAFDDPRRNSYNGTVVVGGYDSGGGGWGGGDGGGWGGGDGGGGGGGCGGGGGGD</sequence>
<reference evidence="1" key="1">
    <citation type="journal article" date="2020" name="bioRxiv">
        <title>Comparative genomics of Chlamydomonas.</title>
        <authorList>
            <person name="Craig R.J."/>
            <person name="Hasan A.R."/>
            <person name="Ness R.W."/>
            <person name="Keightley P.D."/>
        </authorList>
    </citation>
    <scope>NUCLEOTIDE SEQUENCE</scope>
    <source>
        <strain evidence="1">SAG 7.73</strain>
    </source>
</reference>
<keyword evidence="2" id="KW-1185">Reference proteome</keyword>